<organism evidence="4">
    <name type="scientific">Auxenochlorella protothecoides</name>
    <name type="common">Green microalga</name>
    <name type="synonym">Chlorella protothecoides</name>
    <dbReference type="NCBI Taxonomy" id="3075"/>
    <lineage>
        <taxon>Eukaryota</taxon>
        <taxon>Viridiplantae</taxon>
        <taxon>Chlorophyta</taxon>
        <taxon>core chlorophytes</taxon>
        <taxon>Trebouxiophyceae</taxon>
        <taxon>Chlorellales</taxon>
        <taxon>Chlorellaceae</taxon>
        <taxon>Auxenochlorella</taxon>
    </lineage>
</organism>
<feature type="compositionally biased region" description="Pro residues" evidence="3">
    <location>
        <begin position="663"/>
        <end position="672"/>
    </location>
</feature>
<sequence>MLTTQASMAAASSPLALGPPRPRLATHGQLGLDGLRGRRGAGHKKASGTSQRPCRPARSSRDARGSDPRSSQRAGFPAASLCGGGHGRPSTHDAVPRPSSRSPLAPRAAPPGAGAAAPGPGPDLEIKIVGLGGRGAAVLDALARGPRLPVSAQLWACEVEGQAGAPPPAAPGVHRLTLPRDPGAGLPPEALAALVGRPASDAGGRGNVGSADGGVALVVASASCAPGALLRTLRALREAGHFTVAALALPFGFEGGVRGAAARRAAAEARAAAHLVALVDQEVLMQAWGGGAAVTVAQATEIADLALEHAVRGVLQAVQSREILKSQRGALMWHGRELRHFKRLLPPPLQQLLTRPGFALTGRGQACMPPSETSRLSPAKALMHLATDAVRAAADSPFLDGVLGDTRGVLCCLTLPSPLALGVDVGSERALQQHKAAERMAAQAAAGALSQLAGPGCRDLVLCVEVEAAAHSPGDAARGVVRLEATLLALHDAEAAGEVEDLDAGDDGYQPSISSSPVLTPDRRGAAPPSPAGARAAAAGAKRLDAGSWNMLSALAGGTPQARRGGKQEAGGEAQEESAAPSTAKSTSQPASAERRAAAARLEPPLAAGVFGSGRAAPSAHRAERPTPAPRQRPAAPARAAPTADRPAPRVQVARGNDGPAVPAQPPAPPSPALADTQPAQRITVGDDLSDALMAASLDLPPA</sequence>
<gene>
    <name evidence="4" type="ORF">g.57916</name>
</gene>
<keyword evidence="2" id="KW-0342">GTP-binding</keyword>
<protein>
    <recommendedName>
        <fullName evidence="5">Tubulin/FtsZ GTPase domain-containing protein</fullName>
    </recommendedName>
</protein>
<dbReference type="GO" id="GO:0005525">
    <property type="term" value="F:GTP binding"/>
    <property type="evidence" value="ECO:0007669"/>
    <property type="project" value="UniProtKB-KW"/>
</dbReference>
<feature type="region of interest" description="Disordered" evidence="3">
    <location>
        <begin position="501"/>
        <end position="539"/>
    </location>
</feature>
<evidence type="ECO:0008006" key="5">
    <source>
        <dbReference type="Google" id="ProtNLM"/>
    </source>
</evidence>
<dbReference type="EMBL" id="GDKF01008230">
    <property type="protein sequence ID" value="JAT70392.1"/>
    <property type="molecule type" value="Transcribed_RNA"/>
</dbReference>
<dbReference type="GO" id="GO:0032153">
    <property type="term" value="C:cell division site"/>
    <property type="evidence" value="ECO:0007669"/>
    <property type="project" value="TreeGrafter"/>
</dbReference>
<feature type="region of interest" description="Disordered" evidence="3">
    <location>
        <begin position="556"/>
        <end position="681"/>
    </location>
</feature>
<feature type="compositionally biased region" description="Low complexity" evidence="3">
    <location>
        <begin position="599"/>
        <end position="608"/>
    </location>
</feature>
<dbReference type="GO" id="GO:0005737">
    <property type="term" value="C:cytoplasm"/>
    <property type="evidence" value="ECO:0007669"/>
    <property type="project" value="TreeGrafter"/>
</dbReference>
<evidence type="ECO:0000256" key="3">
    <source>
        <dbReference type="SAM" id="MobiDB-lite"/>
    </source>
</evidence>
<proteinExistence type="predicted"/>
<feature type="non-terminal residue" evidence="4">
    <location>
        <position position="703"/>
    </location>
</feature>
<dbReference type="Gene3D" id="3.40.50.1440">
    <property type="entry name" value="Tubulin/FtsZ, GTPase domain"/>
    <property type="match status" value="1"/>
</dbReference>
<dbReference type="PANTHER" id="PTHR30314:SF31">
    <property type="entry name" value="TUBULIN_FTSZ DOMAIN CONTAINING PROTEIN"/>
    <property type="match status" value="1"/>
</dbReference>
<feature type="compositionally biased region" description="Low complexity" evidence="3">
    <location>
        <begin position="1"/>
        <end position="16"/>
    </location>
</feature>
<dbReference type="InterPro" id="IPR045061">
    <property type="entry name" value="FtsZ/CetZ"/>
</dbReference>
<feature type="compositionally biased region" description="Low complexity" evidence="3">
    <location>
        <begin position="96"/>
        <end position="118"/>
    </location>
</feature>
<accession>A0A1D1ZTY0</accession>
<dbReference type="AlphaFoldDB" id="A0A1D1ZTY0"/>
<evidence type="ECO:0000256" key="2">
    <source>
        <dbReference type="ARBA" id="ARBA00023134"/>
    </source>
</evidence>
<dbReference type="GO" id="GO:0003924">
    <property type="term" value="F:GTPase activity"/>
    <property type="evidence" value="ECO:0007669"/>
    <property type="project" value="InterPro"/>
</dbReference>
<dbReference type="SUPFAM" id="SSF52490">
    <property type="entry name" value="Tubulin nucleotide-binding domain-like"/>
    <property type="match status" value="1"/>
</dbReference>
<evidence type="ECO:0000256" key="1">
    <source>
        <dbReference type="ARBA" id="ARBA00022741"/>
    </source>
</evidence>
<name>A0A1D1ZTY0_AUXPR</name>
<dbReference type="PANTHER" id="PTHR30314">
    <property type="entry name" value="CELL DIVISION PROTEIN FTSZ-RELATED"/>
    <property type="match status" value="1"/>
</dbReference>
<feature type="compositionally biased region" description="Basic residues" evidence="3">
    <location>
        <begin position="37"/>
        <end position="46"/>
    </location>
</feature>
<keyword evidence="1" id="KW-0547">Nucleotide-binding</keyword>
<feature type="compositionally biased region" description="Low complexity" evidence="3">
    <location>
        <begin position="23"/>
        <end position="33"/>
    </location>
</feature>
<dbReference type="InterPro" id="IPR036525">
    <property type="entry name" value="Tubulin/FtsZ_GTPase_sf"/>
</dbReference>
<evidence type="ECO:0000313" key="4">
    <source>
        <dbReference type="EMBL" id="JAT70392.1"/>
    </source>
</evidence>
<feature type="compositionally biased region" description="Low complexity" evidence="3">
    <location>
        <begin position="571"/>
        <end position="580"/>
    </location>
</feature>
<reference evidence="4" key="1">
    <citation type="submission" date="2015-08" db="EMBL/GenBank/DDBJ databases">
        <authorList>
            <person name="Babu N.S."/>
            <person name="Beckwith C.J."/>
            <person name="Beseler K.G."/>
            <person name="Brison A."/>
            <person name="Carone J.V."/>
            <person name="Caskin T.P."/>
            <person name="Diamond M."/>
            <person name="Durham M.E."/>
            <person name="Foxe J.M."/>
            <person name="Go M."/>
            <person name="Henderson B.A."/>
            <person name="Jones I.B."/>
            <person name="McGettigan J.A."/>
            <person name="Micheletti S.J."/>
            <person name="Nasrallah M.E."/>
            <person name="Ortiz D."/>
            <person name="Piller C.R."/>
            <person name="Privatt S.R."/>
            <person name="Schneider S.L."/>
            <person name="Sharp S."/>
            <person name="Smith T.C."/>
            <person name="Stanton J.D."/>
            <person name="Ullery H.E."/>
            <person name="Wilson R.J."/>
            <person name="Serrano M.G."/>
            <person name="Buck G."/>
            <person name="Lee V."/>
            <person name="Wang Y."/>
            <person name="Carvalho R."/>
            <person name="Voegtly L."/>
            <person name="Shi R."/>
            <person name="Duckworth R."/>
            <person name="Johnson A."/>
            <person name="Loviza R."/>
            <person name="Walstead R."/>
            <person name="Shah Z."/>
            <person name="Kiflezghi M."/>
            <person name="Wade K."/>
            <person name="Ball S.L."/>
            <person name="Bradley K.W."/>
            <person name="Asai D.J."/>
            <person name="Bowman C.A."/>
            <person name="Russell D.A."/>
            <person name="Pope W.H."/>
            <person name="Jacobs-Sera D."/>
            <person name="Hendrix R.W."/>
            <person name="Hatfull G.F."/>
        </authorList>
    </citation>
    <scope>NUCLEOTIDE SEQUENCE</scope>
</reference>
<feature type="compositionally biased region" description="Low complexity" evidence="3">
    <location>
        <begin position="630"/>
        <end position="650"/>
    </location>
</feature>
<dbReference type="GO" id="GO:0051301">
    <property type="term" value="P:cell division"/>
    <property type="evidence" value="ECO:0007669"/>
    <property type="project" value="TreeGrafter"/>
</dbReference>
<feature type="region of interest" description="Disordered" evidence="3">
    <location>
        <begin position="1"/>
        <end position="121"/>
    </location>
</feature>
<dbReference type="GO" id="GO:0048285">
    <property type="term" value="P:organelle fission"/>
    <property type="evidence" value="ECO:0007669"/>
    <property type="project" value="TreeGrafter"/>
</dbReference>